<reference evidence="15 16" key="1">
    <citation type="submission" date="2024-05" db="EMBL/GenBank/DDBJ databases">
        <title>Genome sequencing of Marine Estuary Bacteria, Shewanella vesiculosa and S. baltica, and Pseudomonas syringae.</title>
        <authorList>
            <person name="Gurung A."/>
            <person name="Maclea K.S."/>
        </authorList>
    </citation>
    <scope>NUCLEOTIDE SEQUENCE [LARGE SCALE GENOMIC DNA]</scope>
    <source>
        <strain evidence="15 16">1A</strain>
    </source>
</reference>
<evidence type="ECO:0000256" key="10">
    <source>
        <dbReference type="ARBA" id="ARBA00022989"/>
    </source>
</evidence>
<evidence type="ECO:0000313" key="16">
    <source>
        <dbReference type="Proteomes" id="UP001477278"/>
    </source>
</evidence>
<dbReference type="Proteomes" id="UP001477278">
    <property type="component" value="Unassembled WGS sequence"/>
</dbReference>
<evidence type="ECO:0000256" key="11">
    <source>
        <dbReference type="ARBA" id="ARBA00023012"/>
    </source>
</evidence>
<dbReference type="InterPro" id="IPR036097">
    <property type="entry name" value="HisK_dim/P_sf"/>
</dbReference>
<dbReference type="Gene3D" id="3.30.565.10">
    <property type="entry name" value="Histidine kinase-like ATPase, C-terminal domain"/>
    <property type="match status" value="1"/>
</dbReference>
<comment type="catalytic activity">
    <reaction evidence="1">
        <text>ATP + protein L-histidine = ADP + protein N-phospho-L-histidine.</text>
        <dbReference type="EC" id="2.7.13.3"/>
    </reaction>
</comment>
<dbReference type="RefSeq" id="WP_347690841.1">
    <property type="nucleotide sequence ID" value="NZ_JBDPZN010000011.1"/>
</dbReference>
<comment type="subcellular location">
    <subcellularLocation>
        <location evidence="2">Membrane</location>
        <topology evidence="2">Multi-pass membrane protein</topology>
    </subcellularLocation>
</comment>
<dbReference type="InterPro" id="IPR038318">
    <property type="entry name" value="KdpD_sf"/>
</dbReference>
<dbReference type="InterPro" id="IPR004358">
    <property type="entry name" value="Sig_transdc_His_kin-like_C"/>
</dbReference>
<keyword evidence="9 15" id="KW-0067">ATP-binding</keyword>
<dbReference type="SMART" id="SM00388">
    <property type="entry name" value="HisKA"/>
    <property type="match status" value="1"/>
</dbReference>
<comment type="caution">
    <text evidence="15">The sequence shown here is derived from an EMBL/GenBank/DDBJ whole genome shotgun (WGS) entry which is preliminary data.</text>
</comment>
<dbReference type="InterPro" id="IPR005467">
    <property type="entry name" value="His_kinase_dom"/>
</dbReference>
<feature type="domain" description="Histidine kinase" evidence="14">
    <location>
        <begin position="126"/>
        <end position="340"/>
    </location>
</feature>
<keyword evidence="4" id="KW-0597">Phosphoprotein</keyword>
<evidence type="ECO:0000256" key="6">
    <source>
        <dbReference type="ARBA" id="ARBA00022692"/>
    </source>
</evidence>
<dbReference type="Gene3D" id="1.10.287.130">
    <property type="match status" value="1"/>
</dbReference>
<dbReference type="InterPro" id="IPR003661">
    <property type="entry name" value="HisK_dim/P_dom"/>
</dbReference>
<dbReference type="Gene3D" id="1.20.120.620">
    <property type="entry name" value="Backbone structure of the membrane domain of e. Coli histidine kinase receptor kdpd"/>
    <property type="match status" value="1"/>
</dbReference>
<evidence type="ECO:0000256" key="1">
    <source>
        <dbReference type="ARBA" id="ARBA00000085"/>
    </source>
</evidence>
<dbReference type="SMART" id="SM00387">
    <property type="entry name" value="HATPase_c"/>
    <property type="match status" value="1"/>
</dbReference>
<dbReference type="InterPro" id="IPR003594">
    <property type="entry name" value="HATPase_dom"/>
</dbReference>
<dbReference type="InterPro" id="IPR052023">
    <property type="entry name" value="Histidine_kinase_KdpD"/>
</dbReference>
<dbReference type="EMBL" id="JBDPZN010000011">
    <property type="protein sequence ID" value="MEO3684280.1"/>
    <property type="molecule type" value="Genomic_DNA"/>
</dbReference>
<dbReference type="PANTHER" id="PTHR45569:SF1">
    <property type="entry name" value="SENSOR PROTEIN KDPD"/>
    <property type="match status" value="1"/>
</dbReference>
<sequence>MWANLISTRYIFSFVVLFLVLTSTWIIDYVWGSPAVILLLLQLAIVVIALQCSIKLAYFSAIIEALSFNFLFTTPRYSLQMFNINDIMNLLVFIFVAFTTSKLAQHYRRQQHELKQAQLRNSILLSVSHDLRTPLATIIGTLTTLKEYMAKLSEFEKQELLDSATAESHRLHQYIENLLQATRMQHGTLTFKKLPVSIVSVIDRVVERFSDGSNRIALNTEKVSQLYISSSLIEQAIFNVVDNALRYSPKNKSVSISLYCAQNYVHIDVQDHGQGIDPKYADNIFELFYSSHDHQPSDSGSGSGIGLAVSKGIIAAHQGHISFIPVEQGCLIRIALPISKPEA</sequence>
<evidence type="ECO:0000313" key="15">
    <source>
        <dbReference type="EMBL" id="MEO3684280.1"/>
    </source>
</evidence>
<evidence type="ECO:0000256" key="2">
    <source>
        <dbReference type="ARBA" id="ARBA00004141"/>
    </source>
</evidence>
<name>A0ABV0FTW4_9GAMM</name>
<dbReference type="PRINTS" id="PR00344">
    <property type="entry name" value="BCTRLSENSOR"/>
</dbReference>
<dbReference type="Pfam" id="PF00512">
    <property type="entry name" value="HisKA"/>
    <property type="match status" value="1"/>
</dbReference>
<keyword evidence="8" id="KW-0418">Kinase</keyword>
<proteinExistence type="predicted"/>
<keyword evidence="7" id="KW-0547">Nucleotide-binding</keyword>
<dbReference type="Pfam" id="PF13493">
    <property type="entry name" value="DUF4118"/>
    <property type="match status" value="1"/>
</dbReference>
<evidence type="ECO:0000256" key="3">
    <source>
        <dbReference type="ARBA" id="ARBA00012438"/>
    </source>
</evidence>
<dbReference type="PROSITE" id="PS50109">
    <property type="entry name" value="HIS_KIN"/>
    <property type="match status" value="1"/>
</dbReference>
<keyword evidence="5" id="KW-0808">Transferase</keyword>
<dbReference type="GO" id="GO:0005524">
    <property type="term" value="F:ATP binding"/>
    <property type="evidence" value="ECO:0007669"/>
    <property type="project" value="UniProtKB-KW"/>
</dbReference>
<keyword evidence="6 13" id="KW-0812">Transmembrane</keyword>
<evidence type="ECO:0000259" key="14">
    <source>
        <dbReference type="PROSITE" id="PS50109"/>
    </source>
</evidence>
<dbReference type="EC" id="2.7.13.3" evidence="3"/>
<gene>
    <name evidence="15" type="ORF">ABHN84_18575</name>
</gene>
<dbReference type="Pfam" id="PF02518">
    <property type="entry name" value="HATPase_c"/>
    <property type="match status" value="1"/>
</dbReference>
<dbReference type="SUPFAM" id="SSF47384">
    <property type="entry name" value="Homodimeric domain of signal transducing histidine kinase"/>
    <property type="match status" value="1"/>
</dbReference>
<accession>A0ABV0FTW4</accession>
<evidence type="ECO:0000256" key="13">
    <source>
        <dbReference type="SAM" id="Phobius"/>
    </source>
</evidence>
<keyword evidence="11" id="KW-0902">Two-component regulatory system</keyword>
<feature type="transmembrane region" description="Helical" evidence="13">
    <location>
        <begin position="7"/>
        <end position="27"/>
    </location>
</feature>
<dbReference type="CDD" id="cd00082">
    <property type="entry name" value="HisKA"/>
    <property type="match status" value="1"/>
</dbReference>
<dbReference type="InterPro" id="IPR036890">
    <property type="entry name" value="HATPase_C_sf"/>
</dbReference>
<evidence type="ECO:0000256" key="4">
    <source>
        <dbReference type="ARBA" id="ARBA00022553"/>
    </source>
</evidence>
<keyword evidence="10 13" id="KW-1133">Transmembrane helix</keyword>
<keyword evidence="12 13" id="KW-0472">Membrane</keyword>
<evidence type="ECO:0000256" key="8">
    <source>
        <dbReference type="ARBA" id="ARBA00022777"/>
    </source>
</evidence>
<evidence type="ECO:0000256" key="9">
    <source>
        <dbReference type="ARBA" id="ARBA00022840"/>
    </source>
</evidence>
<evidence type="ECO:0000256" key="5">
    <source>
        <dbReference type="ARBA" id="ARBA00022679"/>
    </source>
</evidence>
<feature type="transmembrane region" description="Helical" evidence="13">
    <location>
        <begin position="87"/>
        <end position="104"/>
    </location>
</feature>
<dbReference type="PANTHER" id="PTHR45569">
    <property type="entry name" value="SENSOR PROTEIN KDPD"/>
    <property type="match status" value="1"/>
</dbReference>
<evidence type="ECO:0000256" key="12">
    <source>
        <dbReference type="ARBA" id="ARBA00023136"/>
    </source>
</evidence>
<evidence type="ECO:0000256" key="7">
    <source>
        <dbReference type="ARBA" id="ARBA00022741"/>
    </source>
</evidence>
<organism evidence="15 16">
    <name type="scientific">Shewanella vesiculosa</name>
    <dbReference type="NCBI Taxonomy" id="518738"/>
    <lineage>
        <taxon>Bacteria</taxon>
        <taxon>Pseudomonadati</taxon>
        <taxon>Pseudomonadota</taxon>
        <taxon>Gammaproteobacteria</taxon>
        <taxon>Alteromonadales</taxon>
        <taxon>Shewanellaceae</taxon>
        <taxon>Shewanella</taxon>
    </lineage>
</organism>
<feature type="transmembrane region" description="Helical" evidence="13">
    <location>
        <begin position="33"/>
        <end position="50"/>
    </location>
</feature>
<dbReference type="InterPro" id="IPR025201">
    <property type="entry name" value="KdpD_TM"/>
</dbReference>
<keyword evidence="16" id="KW-1185">Reference proteome</keyword>
<dbReference type="SUPFAM" id="SSF55874">
    <property type="entry name" value="ATPase domain of HSP90 chaperone/DNA topoisomerase II/histidine kinase"/>
    <property type="match status" value="1"/>
</dbReference>
<protein>
    <recommendedName>
        <fullName evidence="3">histidine kinase</fullName>
        <ecNumber evidence="3">2.7.13.3</ecNumber>
    </recommendedName>
</protein>